<reference evidence="5 6" key="1">
    <citation type="submission" date="2017-11" db="EMBL/GenBank/DDBJ databases">
        <title>Genomic Encyclopedia of Archaeal and Bacterial Type Strains, Phase II (KMG-II): From Individual Species to Whole Genera.</title>
        <authorList>
            <person name="Goeker M."/>
        </authorList>
    </citation>
    <scope>NUCLEOTIDE SEQUENCE [LARGE SCALE GENOMIC DNA]</scope>
    <source>
        <strain evidence="5 6">DSM 27763</strain>
    </source>
</reference>
<dbReference type="EMBL" id="PGEZ01000001">
    <property type="protein sequence ID" value="PJJ57475.1"/>
    <property type="molecule type" value="Genomic_DNA"/>
</dbReference>
<dbReference type="Gene3D" id="1.20.120.530">
    <property type="entry name" value="GntR ligand-binding domain-like"/>
    <property type="match status" value="1"/>
</dbReference>
<dbReference type="OrthoDB" id="9784718at2"/>
<protein>
    <submittedName>
        <fullName evidence="5">DNA-binding FadR family transcriptional regulator</fullName>
    </submittedName>
</protein>
<dbReference type="Gene3D" id="1.10.10.10">
    <property type="entry name" value="Winged helix-like DNA-binding domain superfamily/Winged helix DNA-binding domain"/>
    <property type="match status" value="1"/>
</dbReference>
<feature type="domain" description="HTH gntR-type" evidence="4">
    <location>
        <begin position="22"/>
        <end position="92"/>
    </location>
</feature>
<comment type="caution">
    <text evidence="5">The sequence shown here is derived from an EMBL/GenBank/DDBJ whole genome shotgun (WGS) entry which is preliminary data.</text>
</comment>
<sequence length="247" mass="26503">MAERHRPATHPRAAVFAPLGDEGRATRVEKRLAEAIYSGVLHDGERLPSEPELAAMFGVATVTAREALVALRSQGLVTTTRGRGGGSFVNRPRHPDDASLRVRLASMSNVDLRDRATLYGVIVAGCAELAAAYADADDVAELRELVPDETDTDAARWRHADAELFLSVAALTQSARMTRELLRLEASFGALVRLPLMDPEHRQAAGERLAALVDAIGAGDGDAARRTASTHVRESVAWLIQKKAALG</sequence>
<evidence type="ECO:0000256" key="3">
    <source>
        <dbReference type="ARBA" id="ARBA00023163"/>
    </source>
</evidence>
<dbReference type="GO" id="GO:0003677">
    <property type="term" value="F:DNA binding"/>
    <property type="evidence" value="ECO:0007669"/>
    <property type="project" value="UniProtKB-KW"/>
</dbReference>
<dbReference type="InterPro" id="IPR011711">
    <property type="entry name" value="GntR_C"/>
</dbReference>
<dbReference type="RefSeq" id="WP_039343549.1">
    <property type="nucleotide sequence ID" value="NZ_PGEZ01000001.1"/>
</dbReference>
<dbReference type="Proteomes" id="UP000230842">
    <property type="component" value="Unassembled WGS sequence"/>
</dbReference>
<gene>
    <name evidence="5" type="ORF">CLV56_1707</name>
</gene>
<proteinExistence type="predicted"/>
<keyword evidence="6" id="KW-1185">Reference proteome</keyword>
<evidence type="ECO:0000256" key="1">
    <source>
        <dbReference type="ARBA" id="ARBA00023015"/>
    </source>
</evidence>
<dbReference type="GO" id="GO:0003700">
    <property type="term" value="F:DNA-binding transcription factor activity"/>
    <property type="evidence" value="ECO:0007669"/>
    <property type="project" value="InterPro"/>
</dbReference>
<dbReference type="SMART" id="SM00895">
    <property type="entry name" value="FCD"/>
    <property type="match status" value="1"/>
</dbReference>
<dbReference type="InterPro" id="IPR000524">
    <property type="entry name" value="Tscrpt_reg_HTH_GntR"/>
</dbReference>
<name>A0A0B2BRW8_9ACTN</name>
<dbReference type="AlphaFoldDB" id="A0A0B2BRW8"/>
<dbReference type="Pfam" id="PF07729">
    <property type="entry name" value="FCD"/>
    <property type="match status" value="1"/>
</dbReference>
<organism evidence="5 6">
    <name type="scientific">Mumia flava</name>
    <dbReference type="NCBI Taxonomy" id="1348852"/>
    <lineage>
        <taxon>Bacteria</taxon>
        <taxon>Bacillati</taxon>
        <taxon>Actinomycetota</taxon>
        <taxon>Actinomycetes</taxon>
        <taxon>Propionibacteriales</taxon>
        <taxon>Nocardioidaceae</taxon>
        <taxon>Mumia</taxon>
    </lineage>
</organism>
<evidence type="ECO:0000313" key="5">
    <source>
        <dbReference type="EMBL" id="PJJ57475.1"/>
    </source>
</evidence>
<dbReference type="InterPro" id="IPR036390">
    <property type="entry name" value="WH_DNA-bd_sf"/>
</dbReference>
<dbReference type="SUPFAM" id="SSF48008">
    <property type="entry name" value="GntR ligand-binding domain-like"/>
    <property type="match status" value="1"/>
</dbReference>
<dbReference type="SMART" id="SM00345">
    <property type="entry name" value="HTH_GNTR"/>
    <property type="match status" value="1"/>
</dbReference>
<dbReference type="PRINTS" id="PR00035">
    <property type="entry name" value="HTHGNTR"/>
</dbReference>
<evidence type="ECO:0000256" key="2">
    <source>
        <dbReference type="ARBA" id="ARBA00023125"/>
    </source>
</evidence>
<keyword evidence="3" id="KW-0804">Transcription</keyword>
<keyword evidence="2 5" id="KW-0238">DNA-binding</keyword>
<evidence type="ECO:0000313" key="6">
    <source>
        <dbReference type="Proteomes" id="UP000230842"/>
    </source>
</evidence>
<dbReference type="PANTHER" id="PTHR43537:SF24">
    <property type="entry name" value="GLUCONATE OPERON TRANSCRIPTIONAL REPRESSOR"/>
    <property type="match status" value="1"/>
</dbReference>
<dbReference type="SUPFAM" id="SSF46785">
    <property type="entry name" value="Winged helix' DNA-binding domain"/>
    <property type="match status" value="1"/>
</dbReference>
<dbReference type="PANTHER" id="PTHR43537">
    <property type="entry name" value="TRANSCRIPTIONAL REGULATOR, GNTR FAMILY"/>
    <property type="match status" value="1"/>
</dbReference>
<dbReference type="Pfam" id="PF00392">
    <property type="entry name" value="GntR"/>
    <property type="match status" value="1"/>
</dbReference>
<dbReference type="PROSITE" id="PS50949">
    <property type="entry name" value="HTH_GNTR"/>
    <property type="match status" value="1"/>
</dbReference>
<evidence type="ECO:0000259" key="4">
    <source>
        <dbReference type="PROSITE" id="PS50949"/>
    </source>
</evidence>
<keyword evidence="1" id="KW-0805">Transcription regulation</keyword>
<dbReference type="CDD" id="cd07377">
    <property type="entry name" value="WHTH_GntR"/>
    <property type="match status" value="1"/>
</dbReference>
<accession>A0A0B2BRW8</accession>
<dbReference type="InterPro" id="IPR036388">
    <property type="entry name" value="WH-like_DNA-bd_sf"/>
</dbReference>
<dbReference type="InterPro" id="IPR008920">
    <property type="entry name" value="TF_FadR/GntR_C"/>
</dbReference>